<evidence type="ECO:0000256" key="17">
    <source>
        <dbReference type="ARBA" id="ARBA00031028"/>
    </source>
</evidence>
<keyword evidence="8 19" id="KW-0812">Transmembrane</keyword>
<feature type="transmembrane region" description="Helical" evidence="19">
    <location>
        <begin position="66"/>
        <end position="84"/>
    </location>
</feature>
<comment type="subcellular location">
    <subcellularLocation>
        <location evidence="2">Mitochondrion inner membrane</location>
        <topology evidence="2">Multi-pass membrane protein</topology>
    </subcellularLocation>
</comment>
<dbReference type="AlphaFoldDB" id="G1EN72"/>
<feature type="signal peptide" evidence="20">
    <location>
        <begin position="1"/>
        <end position="21"/>
    </location>
</feature>
<reference evidence="21" key="1">
    <citation type="journal article" date="2011" name="BMC Genomics">
        <title>Mitochondrial genome deletions and minicircles are common in lice (Insecta: Phthiraptera).</title>
        <authorList>
            <person name="Cameron S.L."/>
            <person name="Yoshizawa K."/>
            <person name="Mizukoshi A."/>
            <person name="Whiting M.F."/>
            <person name="Johnson K.P."/>
        </authorList>
    </citation>
    <scope>NUCLEOTIDE SEQUENCE</scope>
</reference>
<proteinExistence type="inferred from homology"/>
<comment type="similarity">
    <text evidence="3">Belongs to the complex I subunit 2 family.</text>
</comment>
<evidence type="ECO:0000256" key="5">
    <source>
        <dbReference type="ARBA" id="ARBA00021008"/>
    </source>
</evidence>
<feature type="transmembrane region" description="Helical" evidence="19">
    <location>
        <begin position="234"/>
        <end position="252"/>
    </location>
</feature>
<gene>
    <name evidence="21" type="primary">ND2</name>
</gene>
<evidence type="ECO:0000256" key="2">
    <source>
        <dbReference type="ARBA" id="ARBA00004448"/>
    </source>
</evidence>
<comment type="function">
    <text evidence="1">Core subunit of the mitochondrial membrane respiratory chain NADH dehydrogenase (Complex I) that is believed to belong to the minimal assembly required for catalysis. Complex I functions in the transfer of electrons from NADH to the respiratory chain. The immediate electron acceptor for the enzyme is believed to be ubiquinone.</text>
</comment>
<evidence type="ECO:0000256" key="7">
    <source>
        <dbReference type="ARBA" id="ARBA00022660"/>
    </source>
</evidence>
<evidence type="ECO:0000256" key="11">
    <source>
        <dbReference type="ARBA" id="ARBA00022982"/>
    </source>
</evidence>
<dbReference type="PANTHER" id="PTHR46552:SF1">
    <property type="entry name" value="NADH-UBIQUINONE OXIDOREDUCTASE CHAIN 2"/>
    <property type="match status" value="1"/>
</dbReference>
<accession>G1EN72</accession>
<protein>
    <recommendedName>
        <fullName evidence="5">NADH-ubiquinone oxidoreductase chain 2</fullName>
        <ecNumber evidence="4">7.1.1.2</ecNumber>
    </recommendedName>
    <alternativeName>
        <fullName evidence="17">NADH dehydrogenase subunit 2</fullName>
    </alternativeName>
</protein>
<evidence type="ECO:0000256" key="20">
    <source>
        <dbReference type="SAM" id="SignalP"/>
    </source>
</evidence>
<geneLocation type="mitochondrion" evidence="21"/>
<feature type="transmembrane region" description="Helical" evidence="19">
    <location>
        <begin position="90"/>
        <end position="111"/>
    </location>
</feature>
<feature type="transmembrane region" description="Helical" evidence="19">
    <location>
        <begin position="148"/>
        <end position="164"/>
    </location>
</feature>
<evidence type="ECO:0000256" key="3">
    <source>
        <dbReference type="ARBA" id="ARBA00007012"/>
    </source>
</evidence>
<dbReference type="EMBL" id="JN122000">
    <property type="protein sequence ID" value="AEM23845.1"/>
    <property type="molecule type" value="Genomic_DNA"/>
</dbReference>
<organism evidence="21">
    <name type="scientific">Coloceras sp. SLC-2011</name>
    <dbReference type="NCBI Taxonomy" id="1075158"/>
    <lineage>
        <taxon>Eukaryota</taxon>
        <taxon>Metazoa</taxon>
        <taxon>Ecdysozoa</taxon>
        <taxon>Arthropoda</taxon>
        <taxon>Hexapoda</taxon>
        <taxon>Insecta</taxon>
        <taxon>Pterygota</taxon>
        <taxon>Neoptera</taxon>
        <taxon>Paraneoptera</taxon>
        <taxon>Psocodea</taxon>
        <taxon>Troctomorpha</taxon>
        <taxon>Phthiraptera</taxon>
        <taxon>Ischnocera</taxon>
        <taxon>Philopteridae</taxon>
        <taxon>Coloceras</taxon>
    </lineage>
</organism>
<name>G1EN72_9NEOP</name>
<dbReference type="GO" id="GO:0005743">
    <property type="term" value="C:mitochondrial inner membrane"/>
    <property type="evidence" value="ECO:0007669"/>
    <property type="project" value="UniProtKB-SubCell"/>
</dbReference>
<dbReference type="GO" id="GO:0008137">
    <property type="term" value="F:NADH dehydrogenase (ubiquinone) activity"/>
    <property type="evidence" value="ECO:0007669"/>
    <property type="project" value="UniProtKB-EC"/>
</dbReference>
<dbReference type="PANTHER" id="PTHR46552">
    <property type="entry name" value="NADH-UBIQUINONE OXIDOREDUCTASE CHAIN 2"/>
    <property type="match status" value="1"/>
</dbReference>
<feature type="chain" id="PRO_5007659742" description="NADH-ubiquinone oxidoreductase chain 2" evidence="20">
    <location>
        <begin position="22"/>
        <end position="327"/>
    </location>
</feature>
<evidence type="ECO:0000256" key="8">
    <source>
        <dbReference type="ARBA" id="ARBA00022692"/>
    </source>
</evidence>
<dbReference type="GO" id="GO:0006120">
    <property type="term" value="P:mitochondrial electron transport, NADH to ubiquinone"/>
    <property type="evidence" value="ECO:0007669"/>
    <property type="project" value="TreeGrafter"/>
</dbReference>
<keyword evidence="14" id="KW-0830">Ubiquinone</keyword>
<evidence type="ECO:0000256" key="4">
    <source>
        <dbReference type="ARBA" id="ARBA00012944"/>
    </source>
</evidence>
<feature type="transmembrane region" description="Helical" evidence="19">
    <location>
        <begin position="264"/>
        <end position="288"/>
    </location>
</feature>
<keyword evidence="12 19" id="KW-1133">Transmembrane helix</keyword>
<sequence length="327" mass="37434">MGNLIFLFMLLLSVLITFSSSSWLVCWMMMEVSSFFFVPMLFGFWSLGSVVSSLKYFVVQSIGSSIFFFSVFFDSVGFMGWEWAMSSKDMGVLTCLSMMIKLGVFPFSGWMIHISENLSWSKFFLLSSIQEVIPLLMISKFWGSSSMIFFFLVMGVSVLMTFCFSSYSIHWIMMVSSLFNVGWMVVASLLSKGSLVFFMTIYFSTMFVFFWILEEVVSIGSMSAMSSFSILKGGKIVFLFVVFMMMGVPPLGNFLGKVEIVSSMIFGGFLWLSFFFLTVSSIFMFLYLKISLCISMEMKGGKTNFNISYFKVIVLMFMSIFFLIWMF</sequence>
<keyword evidence="16 19" id="KW-0472">Membrane</keyword>
<feature type="transmembrane region" description="Helical" evidence="19">
    <location>
        <begin position="35"/>
        <end position="54"/>
    </location>
</feature>
<evidence type="ECO:0000256" key="10">
    <source>
        <dbReference type="ARBA" id="ARBA00022967"/>
    </source>
</evidence>
<keyword evidence="13" id="KW-0520">NAD</keyword>
<dbReference type="EMBL" id="JN122001">
    <property type="protein sequence ID" value="AEM23850.1"/>
    <property type="molecule type" value="Genomic_DNA"/>
</dbReference>
<dbReference type="InterPro" id="IPR050175">
    <property type="entry name" value="Complex_I_Subunit_2"/>
</dbReference>
<keyword evidence="6" id="KW-0813">Transport</keyword>
<evidence type="ECO:0000256" key="14">
    <source>
        <dbReference type="ARBA" id="ARBA00023075"/>
    </source>
</evidence>
<feature type="transmembrane region" description="Helical" evidence="19">
    <location>
        <begin position="309"/>
        <end position="326"/>
    </location>
</feature>
<evidence type="ECO:0000313" key="21">
    <source>
        <dbReference type="EMBL" id="AEM23850.1"/>
    </source>
</evidence>
<keyword evidence="15 21" id="KW-0496">Mitochondrion</keyword>
<evidence type="ECO:0000256" key="9">
    <source>
        <dbReference type="ARBA" id="ARBA00022792"/>
    </source>
</evidence>
<evidence type="ECO:0000256" key="1">
    <source>
        <dbReference type="ARBA" id="ARBA00003257"/>
    </source>
</evidence>
<evidence type="ECO:0000256" key="12">
    <source>
        <dbReference type="ARBA" id="ARBA00022989"/>
    </source>
</evidence>
<evidence type="ECO:0000256" key="19">
    <source>
        <dbReference type="SAM" id="Phobius"/>
    </source>
</evidence>
<evidence type="ECO:0000256" key="15">
    <source>
        <dbReference type="ARBA" id="ARBA00023128"/>
    </source>
</evidence>
<evidence type="ECO:0000256" key="6">
    <source>
        <dbReference type="ARBA" id="ARBA00022448"/>
    </source>
</evidence>
<evidence type="ECO:0000256" key="13">
    <source>
        <dbReference type="ARBA" id="ARBA00023027"/>
    </source>
</evidence>
<keyword evidence="11" id="KW-0249">Electron transport</keyword>
<dbReference type="EC" id="7.1.1.2" evidence="4"/>
<keyword evidence="20" id="KW-0732">Signal</keyword>
<keyword evidence="7" id="KW-0679">Respiratory chain</keyword>
<comment type="catalytic activity">
    <reaction evidence="18">
        <text>a ubiquinone + NADH + 5 H(+)(in) = a ubiquinol + NAD(+) + 4 H(+)(out)</text>
        <dbReference type="Rhea" id="RHEA:29091"/>
        <dbReference type="Rhea" id="RHEA-COMP:9565"/>
        <dbReference type="Rhea" id="RHEA-COMP:9566"/>
        <dbReference type="ChEBI" id="CHEBI:15378"/>
        <dbReference type="ChEBI" id="CHEBI:16389"/>
        <dbReference type="ChEBI" id="CHEBI:17976"/>
        <dbReference type="ChEBI" id="CHEBI:57540"/>
        <dbReference type="ChEBI" id="CHEBI:57945"/>
        <dbReference type="EC" id="7.1.1.2"/>
    </reaction>
</comment>
<keyword evidence="9" id="KW-0999">Mitochondrion inner membrane</keyword>
<keyword evidence="10" id="KW-1278">Translocase</keyword>
<evidence type="ECO:0000256" key="16">
    <source>
        <dbReference type="ARBA" id="ARBA00023136"/>
    </source>
</evidence>
<evidence type="ECO:0000256" key="18">
    <source>
        <dbReference type="ARBA" id="ARBA00049551"/>
    </source>
</evidence>